<evidence type="ECO:0000256" key="1">
    <source>
        <dbReference type="SAM" id="Coils"/>
    </source>
</evidence>
<dbReference type="OrthoDB" id="123401at2759"/>
<feature type="compositionally biased region" description="Low complexity" evidence="2">
    <location>
        <begin position="24"/>
        <end position="35"/>
    </location>
</feature>
<feature type="compositionally biased region" description="Basic and acidic residues" evidence="2">
    <location>
        <begin position="162"/>
        <end position="178"/>
    </location>
</feature>
<keyword evidence="4" id="KW-1185">Reference proteome</keyword>
<evidence type="ECO:0000313" key="3">
    <source>
        <dbReference type="EMBL" id="GMF11392.1"/>
    </source>
</evidence>
<feature type="compositionally biased region" description="Polar residues" evidence="2">
    <location>
        <begin position="278"/>
        <end position="298"/>
    </location>
</feature>
<comment type="caution">
    <text evidence="3">The sequence shown here is derived from an EMBL/GenBank/DDBJ whole genome shotgun (WGS) entry which is preliminary data.</text>
</comment>
<feature type="compositionally biased region" description="Low complexity" evidence="2">
    <location>
        <begin position="1"/>
        <end position="12"/>
    </location>
</feature>
<feature type="compositionally biased region" description="Basic and acidic residues" evidence="2">
    <location>
        <begin position="13"/>
        <end position="22"/>
    </location>
</feature>
<name>A0A9W6WNL8_9STRA</name>
<feature type="compositionally biased region" description="Polar residues" evidence="2">
    <location>
        <begin position="425"/>
        <end position="435"/>
    </location>
</feature>
<proteinExistence type="predicted"/>
<feature type="compositionally biased region" description="Basic and acidic residues" evidence="2">
    <location>
        <begin position="37"/>
        <end position="73"/>
    </location>
</feature>
<feature type="compositionally biased region" description="Polar residues" evidence="2">
    <location>
        <begin position="240"/>
        <end position="253"/>
    </location>
</feature>
<feature type="compositionally biased region" description="Low complexity" evidence="2">
    <location>
        <begin position="309"/>
        <end position="323"/>
    </location>
</feature>
<accession>A0A9W6WNL8</accession>
<dbReference type="Proteomes" id="UP001165083">
    <property type="component" value="Unassembled WGS sequence"/>
</dbReference>
<dbReference type="EMBL" id="BSXW01000074">
    <property type="protein sequence ID" value="GMF11392.1"/>
    <property type="molecule type" value="Genomic_DNA"/>
</dbReference>
<feature type="compositionally biased region" description="Basic and acidic residues" evidence="2">
    <location>
        <begin position="299"/>
        <end position="308"/>
    </location>
</feature>
<feature type="compositionally biased region" description="Polar residues" evidence="2">
    <location>
        <begin position="324"/>
        <end position="334"/>
    </location>
</feature>
<evidence type="ECO:0000313" key="4">
    <source>
        <dbReference type="Proteomes" id="UP001165083"/>
    </source>
</evidence>
<feature type="region of interest" description="Disordered" evidence="2">
    <location>
        <begin position="425"/>
        <end position="465"/>
    </location>
</feature>
<organism evidence="3 4">
    <name type="scientific">Phytophthora lilii</name>
    <dbReference type="NCBI Taxonomy" id="2077276"/>
    <lineage>
        <taxon>Eukaryota</taxon>
        <taxon>Sar</taxon>
        <taxon>Stramenopiles</taxon>
        <taxon>Oomycota</taxon>
        <taxon>Peronosporomycetes</taxon>
        <taxon>Peronosporales</taxon>
        <taxon>Peronosporaceae</taxon>
        <taxon>Phytophthora</taxon>
    </lineage>
</organism>
<feature type="coiled-coil region" evidence="1">
    <location>
        <begin position="475"/>
        <end position="533"/>
    </location>
</feature>
<feature type="region of interest" description="Disordered" evidence="2">
    <location>
        <begin position="161"/>
        <end position="186"/>
    </location>
</feature>
<feature type="region of interest" description="Disordered" evidence="2">
    <location>
        <begin position="1"/>
        <end position="75"/>
    </location>
</feature>
<feature type="region of interest" description="Disordered" evidence="2">
    <location>
        <begin position="240"/>
        <end position="341"/>
    </location>
</feature>
<sequence>MQGQSDDLQQQSRQREEWRDAIEQLQQQRTQILQQMEESRQHEETQEQEERQDKEETQTQEHETRRQEVERVTSETQYSIGGVVTLEPLAASQRPVSSGVEFRTAPVDLDPRMNFRNTDALNDVFSLQVKFAETMLKLEKSVQMRDHLLHRGGTFVPKRRTARTELESEQTRRSEGRPLRHRRRSFEILANTDSSVIQRESVSSESFSSSAYSFSSLDSTPQRGQTIRVRYPNFGVSRATTAETLAPSSSGADNSPEREVGDAPPTPLLATTTVPEESPNTQNERTQGRQDSGVATESSEVHQEENHRTPTTGSSVTTPTTGSDQKSNTSSSKQVRFGDDAYSTPVLARKFNFDGPSIDEDECEEQGDESESILSFLGGSSVTSAELNDASFLRAFERFRRELNVSRSSSTVQSPSIARKLFPAQNTASPLSSPSEAVKAEVQDTLESSLPPHTASDPDDQNTMTAFPELEGLSVAELQERRRRLCLDIQAETAQLVLNIGLTHSKRARIQEAEHTKDRLPTLREELKAIDRQLSKIQ</sequence>
<reference evidence="3" key="1">
    <citation type="submission" date="2023-04" db="EMBL/GenBank/DDBJ databases">
        <title>Phytophthora lilii NBRC 32176.</title>
        <authorList>
            <person name="Ichikawa N."/>
            <person name="Sato H."/>
            <person name="Tonouchi N."/>
        </authorList>
    </citation>
    <scope>NUCLEOTIDE SEQUENCE</scope>
    <source>
        <strain evidence="3">NBRC 32176</strain>
    </source>
</reference>
<keyword evidence="1" id="KW-0175">Coiled coil</keyword>
<dbReference type="AlphaFoldDB" id="A0A9W6WNL8"/>
<protein>
    <submittedName>
        <fullName evidence="3">Unnamed protein product</fullName>
    </submittedName>
</protein>
<gene>
    <name evidence="3" type="ORF">Plil01_000209900</name>
</gene>
<evidence type="ECO:0000256" key="2">
    <source>
        <dbReference type="SAM" id="MobiDB-lite"/>
    </source>
</evidence>